<keyword evidence="1" id="KW-1133">Transmembrane helix</keyword>
<keyword evidence="3" id="KW-1185">Reference proteome</keyword>
<comment type="caution">
    <text evidence="2">The sequence shown here is derived from an EMBL/GenBank/DDBJ whole genome shotgun (WGS) entry which is preliminary data.</text>
</comment>
<proteinExistence type="predicted"/>
<dbReference type="OrthoDB" id="1187461at2"/>
<evidence type="ECO:0000313" key="3">
    <source>
        <dbReference type="Proteomes" id="UP000248790"/>
    </source>
</evidence>
<feature type="transmembrane region" description="Helical" evidence="1">
    <location>
        <begin position="15"/>
        <end position="35"/>
    </location>
</feature>
<feature type="transmembrane region" description="Helical" evidence="1">
    <location>
        <begin position="144"/>
        <end position="164"/>
    </location>
</feature>
<keyword evidence="1" id="KW-0812">Transmembrane</keyword>
<dbReference type="AlphaFoldDB" id="A0A327X0H0"/>
<dbReference type="RefSeq" id="WP_111629495.1">
    <property type="nucleotide sequence ID" value="NZ_QLMC01000004.1"/>
</dbReference>
<dbReference type="Proteomes" id="UP000248790">
    <property type="component" value="Unassembled WGS sequence"/>
</dbReference>
<feature type="transmembrane region" description="Helical" evidence="1">
    <location>
        <begin position="100"/>
        <end position="124"/>
    </location>
</feature>
<evidence type="ECO:0000256" key="1">
    <source>
        <dbReference type="SAM" id="Phobius"/>
    </source>
</evidence>
<accession>A0A327X0H0</accession>
<keyword evidence="1" id="KW-0472">Membrane</keyword>
<sequence>MDKIYLSKSFLKNPAYAVSALLTAIVLVEAINWLFSFERKIAVVKKFGGFPDYLYLVLRGMIIPELITTIIILALINLVHTWFRIYTVRLSWLGVLRYELLFLPVMAVAFLFFNPITQSIRYLMVEFPDYNFSFYWETYLLGTYSWRAYFLYLIPVLIIGYLSLNMSLLNDFIKSARNWKYQNPAVG</sequence>
<gene>
    <name evidence="2" type="ORF">LX87_03447</name>
</gene>
<reference evidence="2 3" key="1">
    <citation type="submission" date="2018-06" db="EMBL/GenBank/DDBJ databases">
        <title>Genomic Encyclopedia of Archaeal and Bacterial Type Strains, Phase II (KMG-II): from individual species to whole genera.</title>
        <authorList>
            <person name="Goeker M."/>
        </authorList>
    </citation>
    <scope>NUCLEOTIDE SEQUENCE [LARGE SCALE GENOMIC DNA]</scope>
    <source>
        <strain evidence="2 3">DSM 21851</strain>
    </source>
</reference>
<organism evidence="2 3">
    <name type="scientific">Larkinella arboricola</name>
    <dbReference type="NCBI Taxonomy" id="643671"/>
    <lineage>
        <taxon>Bacteria</taxon>
        <taxon>Pseudomonadati</taxon>
        <taxon>Bacteroidota</taxon>
        <taxon>Cytophagia</taxon>
        <taxon>Cytophagales</taxon>
        <taxon>Spirosomataceae</taxon>
        <taxon>Larkinella</taxon>
    </lineage>
</organism>
<feature type="transmembrane region" description="Helical" evidence="1">
    <location>
        <begin position="55"/>
        <end position="79"/>
    </location>
</feature>
<dbReference type="EMBL" id="QLMC01000004">
    <property type="protein sequence ID" value="RAJ95699.1"/>
    <property type="molecule type" value="Genomic_DNA"/>
</dbReference>
<evidence type="ECO:0000313" key="2">
    <source>
        <dbReference type="EMBL" id="RAJ95699.1"/>
    </source>
</evidence>
<protein>
    <submittedName>
        <fullName evidence="2">Uncharacterized protein</fullName>
    </submittedName>
</protein>
<name>A0A327X0H0_LARAB</name>